<gene>
    <name evidence="2" type="ORF">SAPIS_v1c02670</name>
</gene>
<keyword evidence="1" id="KW-0812">Transmembrane</keyword>
<feature type="transmembrane region" description="Helical" evidence="1">
    <location>
        <begin position="52"/>
        <end position="73"/>
    </location>
</feature>
<dbReference type="RefSeq" id="WP_023789047.1">
    <property type="nucleotide sequence ID" value="NC_022998.1"/>
</dbReference>
<evidence type="ECO:0000313" key="2">
    <source>
        <dbReference type="EMBL" id="AHB36113.1"/>
    </source>
</evidence>
<keyword evidence="1" id="KW-0472">Membrane</keyword>
<name>V5RI32_SPIAP</name>
<dbReference type="STRING" id="1276258.SAPIS_v1c02670"/>
<protein>
    <submittedName>
        <fullName evidence="2">Uncharacterized protein</fullName>
    </submittedName>
</protein>
<accession>V5RI32</accession>
<proteinExistence type="predicted"/>
<keyword evidence="1" id="KW-1133">Transmembrane helix</keyword>
<sequence>MENDKCFNKKATYFIAGALVITIFDSLILLSISVRMIIYITKGEWLAPIIQVIPMVGLIILLTFEYIFILSFFKRKRKLKIPMDNQMTILYEIETANPKKFKIELILFYFSYVFLILMGGLGIIPLVFMIKGHKAYQNWKSINQKVIKKNVIE</sequence>
<organism evidence="2 3">
    <name type="scientific">Spiroplasma apis B31</name>
    <dbReference type="NCBI Taxonomy" id="1276258"/>
    <lineage>
        <taxon>Bacteria</taxon>
        <taxon>Bacillati</taxon>
        <taxon>Mycoplasmatota</taxon>
        <taxon>Mollicutes</taxon>
        <taxon>Entomoplasmatales</taxon>
        <taxon>Spiroplasmataceae</taxon>
        <taxon>Spiroplasma</taxon>
    </lineage>
</organism>
<dbReference type="OrthoDB" id="389745at2"/>
<keyword evidence="3" id="KW-1185">Reference proteome</keyword>
<feature type="transmembrane region" description="Helical" evidence="1">
    <location>
        <begin position="12"/>
        <end position="40"/>
    </location>
</feature>
<dbReference type="PATRIC" id="fig|1276258.3.peg.262"/>
<dbReference type="Proteomes" id="UP000018550">
    <property type="component" value="Chromosome"/>
</dbReference>
<evidence type="ECO:0000313" key="3">
    <source>
        <dbReference type="Proteomes" id="UP000018550"/>
    </source>
</evidence>
<feature type="transmembrane region" description="Helical" evidence="1">
    <location>
        <begin position="106"/>
        <end position="130"/>
    </location>
</feature>
<dbReference type="AlphaFoldDB" id="V5RI32"/>
<reference evidence="2 3" key="1">
    <citation type="journal article" date="2014" name="Genome Announc.">
        <title>Complete Genome Sequence of Spiroplasma apis B31T (ATCC 33834), a Bacterium Associated with May Disease of Honeybees (Apis mellifera).</title>
        <authorList>
            <person name="Ku C."/>
            <person name="Lo W.S."/>
            <person name="Chen L.L."/>
            <person name="Kuo C.H."/>
        </authorList>
    </citation>
    <scope>NUCLEOTIDE SEQUENCE [LARGE SCALE GENOMIC DNA]</scope>
    <source>
        <strain evidence="2">B31</strain>
    </source>
</reference>
<evidence type="ECO:0000256" key="1">
    <source>
        <dbReference type="SAM" id="Phobius"/>
    </source>
</evidence>
<dbReference type="EMBL" id="CP006682">
    <property type="protein sequence ID" value="AHB36113.1"/>
    <property type="molecule type" value="Genomic_DNA"/>
</dbReference>
<dbReference type="HOGENOM" id="CLU_1712138_0_0_14"/>
<dbReference type="KEGG" id="sapi:SAPIS_v1c02670"/>